<name>A0A6J7ESP9_9ZZZZ</name>
<dbReference type="InterPro" id="IPR024775">
    <property type="entry name" value="DinB-like"/>
</dbReference>
<dbReference type="EMBL" id="CAFBLS010000230">
    <property type="protein sequence ID" value="CAB4884125.1"/>
    <property type="molecule type" value="Genomic_DNA"/>
</dbReference>
<evidence type="ECO:0000259" key="1">
    <source>
        <dbReference type="Pfam" id="PF12867"/>
    </source>
</evidence>
<reference evidence="2" key="1">
    <citation type="submission" date="2020-05" db="EMBL/GenBank/DDBJ databases">
        <authorList>
            <person name="Chiriac C."/>
            <person name="Salcher M."/>
            <person name="Ghai R."/>
            <person name="Kavagutti S V."/>
        </authorList>
    </citation>
    <scope>NUCLEOTIDE SEQUENCE</scope>
</reference>
<accession>A0A6J7ESP9</accession>
<dbReference type="SUPFAM" id="SSF109854">
    <property type="entry name" value="DinB/YfiT-like putative metalloenzymes"/>
    <property type="match status" value="1"/>
</dbReference>
<proteinExistence type="predicted"/>
<gene>
    <name evidence="2" type="ORF">UFOPK3402_01595</name>
</gene>
<dbReference type="InterPro" id="IPR034660">
    <property type="entry name" value="DinB/YfiT-like"/>
</dbReference>
<dbReference type="Pfam" id="PF12867">
    <property type="entry name" value="DinB_2"/>
    <property type="match status" value="1"/>
</dbReference>
<feature type="domain" description="DinB-like" evidence="1">
    <location>
        <begin position="11"/>
        <end position="148"/>
    </location>
</feature>
<evidence type="ECO:0000313" key="2">
    <source>
        <dbReference type="EMBL" id="CAB4884125.1"/>
    </source>
</evidence>
<dbReference type="AlphaFoldDB" id="A0A6J7ESP9"/>
<dbReference type="Gene3D" id="1.20.120.450">
    <property type="entry name" value="dinb family like domain"/>
    <property type="match status" value="1"/>
</dbReference>
<organism evidence="2">
    <name type="scientific">freshwater metagenome</name>
    <dbReference type="NCBI Taxonomy" id="449393"/>
    <lineage>
        <taxon>unclassified sequences</taxon>
        <taxon>metagenomes</taxon>
        <taxon>ecological metagenomes</taxon>
    </lineage>
</organism>
<protein>
    <submittedName>
        <fullName evidence="2">Unannotated protein</fullName>
    </submittedName>
</protein>
<sequence>MELTEYADAYAAATELFDRLASDVPDALLDQHEPDGWSARQVIHHVADSEAQSYARLRRLLAEPSGSVIQGYDEAAWATCPTLGYETLPVENSLTVFRAVRASSLDIIRRLTAGDLDRVGQHTESGAYSVRTWLDTYVGHPAEHASQLQRATEGPA</sequence>